<keyword evidence="3" id="KW-1185">Reference proteome</keyword>
<keyword evidence="1" id="KW-0472">Membrane</keyword>
<dbReference type="PANTHER" id="PTHR37422:SF13">
    <property type="entry name" value="LIPOPOLYSACCHARIDE BIOSYNTHESIS PROTEIN PA4999-RELATED"/>
    <property type="match status" value="1"/>
</dbReference>
<proteinExistence type="predicted"/>
<keyword evidence="1" id="KW-0812">Transmembrane</keyword>
<dbReference type="STRING" id="1156395.DBT_0950"/>
<comment type="caution">
    <text evidence="2">The sequence shown here is derived from an EMBL/GenBank/DDBJ whole genome shotgun (WGS) entry which is preliminary data.</text>
</comment>
<evidence type="ECO:0008006" key="4">
    <source>
        <dbReference type="Google" id="ProtNLM"/>
    </source>
</evidence>
<dbReference type="Proteomes" id="UP000093080">
    <property type="component" value="Unassembled WGS sequence"/>
</dbReference>
<feature type="transmembrane region" description="Helical" evidence="1">
    <location>
        <begin position="113"/>
        <end position="136"/>
    </location>
</feature>
<evidence type="ECO:0000313" key="3">
    <source>
        <dbReference type="Proteomes" id="UP000093080"/>
    </source>
</evidence>
<evidence type="ECO:0000313" key="2">
    <source>
        <dbReference type="EMBL" id="OCC15599.1"/>
    </source>
</evidence>
<dbReference type="AlphaFoldDB" id="A0A1B9F6N5"/>
<sequence length="198" mass="22046">MAGIIIVSFMALVAWYEAGTIQKRLLQERDDAYKILRLDVDSLPYETSIGIRAHVWCFGVRTWLLSPVLGWGPGTNALSSPFFETKARFSSDEEREKLPIYATHLHSDPIESLVRLGLIGTCILGAIFLSLVYGLVRARINGAVSSDVFLFLLSSISLMFLFSLIEFRIVHVPYRNLLLIISSIVLGLSHGESKMGLS</sequence>
<name>A0A1B9F6N5_9BACT</name>
<accession>A0A1B9F6N5</accession>
<gene>
    <name evidence="2" type="ORF">DBT_0950</name>
</gene>
<dbReference type="EMBL" id="MAGO01000004">
    <property type="protein sequence ID" value="OCC15599.1"/>
    <property type="molecule type" value="Genomic_DNA"/>
</dbReference>
<reference evidence="2 3" key="1">
    <citation type="submission" date="2016-06" db="EMBL/GenBank/DDBJ databases">
        <title>Respiratory ammonification of nitrate coupled to the oxidation of elemental sulfur in deep-sea autotrophic thermophilic bacteria.</title>
        <authorList>
            <person name="Slobodkina G.B."/>
            <person name="Mardanov A.V."/>
            <person name="Ravin N.V."/>
            <person name="Frolova A.A."/>
            <person name="Viryasiv M.B."/>
            <person name="Chernyh N.A."/>
            <person name="Bonch-Osmolovskaya E.A."/>
            <person name="Slobodkin A.I."/>
        </authorList>
    </citation>
    <scope>NUCLEOTIDE SEQUENCE [LARGE SCALE GENOMIC DNA]</scope>
    <source>
        <strain evidence="2 3">S69</strain>
    </source>
</reference>
<dbReference type="PANTHER" id="PTHR37422">
    <property type="entry name" value="TEICHURONIC ACID BIOSYNTHESIS PROTEIN TUAE"/>
    <property type="match status" value="1"/>
</dbReference>
<evidence type="ECO:0000256" key="1">
    <source>
        <dbReference type="SAM" id="Phobius"/>
    </source>
</evidence>
<keyword evidence="1" id="KW-1133">Transmembrane helix</keyword>
<organism evidence="2 3">
    <name type="scientific">Dissulfuribacter thermophilus</name>
    <dbReference type="NCBI Taxonomy" id="1156395"/>
    <lineage>
        <taxon>Bacteria</taxon>
        <taxon>Pseudomonadati</taxon>
        <taxon>Thermodesulfobacteriota</taxon>
        <taxon>Dissulfuribacteria</taxon>
        <taxon>Dissulfuribacterales</taxon>
        <taxon>Dissulfuribacteraceae</taxon>
        <taxon>Dissulfuribacter</taxon>
    </lineage>
</organism>
<protein>
    <recommendedName>
        <fullName evidence="4">O-antigen polymerase</fullName>
    </recommendedName>
</protein>
<feature type="transmembrane region" description="Helical" evidence="1">
    <location>
        <begin position="148"/>
        <end position="167"/>
    </location>
</feature>
<dbReference type="InterPro" id="IPR051533">
    <property type="entry name" value="WaaL-like"/>
</dbReference>